<sequence length="86" mass="9502">MNDSTQELGINLTGVIKSIVLDVIHEQSKIKADVEELSRAGSKWSTTEINKLRSEYATAIAIIAQLHSRSPGGIHSQLAHMDDLRY</sequence>
<evidence type="ECO:0000313" key="1">
    <source>
        <dbReference type="EMBL" id="KKM61684.1"/>
    </source>
</evidence>
<comment type="caution">
    <text evidence="1">The sequence shown here is derived from an EMBL/GenBank/DDBJ whole genome shotgun (WGS) entry which is preliminary data.</text>
</comment>
<name>A0A0F9IW99_9ZZZZ</name>
<gene>
    <name evidence="1" type="ORF">LCGC14_1529280</name>
</gene>
<proteinExistence type="predicted"/>
<dbReference type="AlphaFoldDB" id="A0A0F9IW99"/>
<protein>
    <submittedName>
        <fullName evidence="1">Uncharacterized protein</fullName>
    </submittedName>
</protein>
<organism evidence="1">
    <name type="scientific">marine sediment metagenome</name>
    <dbReference type="NCBI Taxonomy" id="412755"/>
    <lineage>
        <taxon>unclassified sequences</taxon>
        <taxon>metagenomes</taxon>
        <taxon>ecological metagenomes</taxon>
    </lineage>
</organism>
<dbReference type="EMBL" id="LAZR01011436">
    <property type="protein sequence ID" value="KKM61684.1"/>
    <property type="molecule type" value="Genomic_DNA"/>
</dbReference>
<accession>A0A0F9IW99</accession>
<reference evidence="1" key="1">
    <citation type="journal article" date="2015" name="Nature">
        <title>Complex archaea that bridge the gap between prokaryotes and eukaryotes.</title>
        <authorList>
            <person name="Spang A."/>
            <person name="Saw J.H."/>
            <person name="Jorgensen S.L."/>
            <person name="Zaremba-Niedzwiedzka K."/>
            <person name="Martijn J."/>
            <person name="Lind A.E."/>
            <person name="van Eijk R."/>
            <person name="Schleper C."/>
            <person name="Guy L."/>
            <person name="Ettema T.J."/>
        </authorList>
    </citation>
    <scope>NUCLEOTIDE SEQUENCE</scope>
</reference>